<evidence type="ECO:0000256" key="3">
    <source>
        <dbReference type="ARBA" id="ARBA00022448"/>
    </source>
</evidence>
<keyword evidence="4 8" id="KW-0812">Transmembrane</keyword>
<feature type="transmembrane region" description="Helical" evidence="8">
    <location>
        <begin position="65"/>
        <end position="83"/>
    </location>
</feature>
<feature type="transmembrane region" description="Helical" evidence="8">
    <location>
        <begin position="184"/>
        <end position="202"/>
    </location>
</feature>
<reference evidence="9 10" key="1">
    <citation type="journal article" date="2024" name="Nat. Commun.">
        <title>Phylogenomics reveals the evolutionary origins of lichenization in chlorophyte algae.</title>
        <authorList>
            <person name="Puginier C."/>
            <person name="Libourel C."/>
            <person name="Otte J."/>
            <person name="Skaloud P."/>
            <person name="Haon M."/>
            <person name="Grisel S."/>
            <person name="Petersen M."/>
            <person name="Berrin J.G."/>
            <person name="Delaux P.M."/>
            <person name="Dal Grande F."/>
            <person name="Keller J."/>
        </authorList>
    </citation>
    <scope>NUCLEOTIDE SEQUENCE [LARGE SCALE GENOMIC DNA]</scope>
    <source>
        <strain evidence="9 10">SAG 216-7</strain>
    </source>
</reference>
<feature type="transmembrane region" description="Helical" evidence="8">
    <location>
        <begin position="133"/>
        <end position="156"/>
    </location>
</feature>
<evidence type="ECO:0000256" key="5">
    <source>
        <dbReference type="ARBA" id="ARBA00022989"/>
    </source>
</evidence>
<dbReference type="NCBIfam" id="TIGR00728">
    <property type="entry name" value="OPT_sfam"/>
    <property type="match status" value="1"/>
</dbReference>
<evidence type="ECO:0000256" key="4">
    <source>
        <dbReference type="ARBA" id="ARBA00022692"/>
    </source>
</evidence>
<protein>
    <recommendedName>
        <fullName evidence="11">OPT superfamily oligopeptide transporter</fullName>
    </recommendedName>
</protein>
<feature type="transmembrane region" description="Helical" evidence="8">
    <location>
        <begin position="460"/>
        <end position="482"/>
    </location>
</feature>
<feature type="transmembrane region" description="Helical" evidence="8">
    <location>
        <begin position="489"/>
        <end position="506"/>
    </location>
</feature>
<keyword evidence="6 8" id="KW-0472">Membrane</keyword>
<evidence type="ECO:0000256" key="7">
    <source>
        <dbReference type="SAM" id="MobiDB-lite"/>
    </source>
</evidence>
<proteinExistence type="inferred from homology"/>
<feature type="transmembrane region" description="Helical" evidence="8">
    <location>
        <begin position="604"/>
        <end position="625"/>
    </location>
</feature>
<dbReference type="EMBL" id="JALJOT010000010">
    <property type="protein sequence ID" value="KAK9906619.1"/>
    <property type="molecule type" value="Genomic_DNA"/>
</dbReference>
<comment type="similarity">
    <text evidence="2">Belongs to the YSL (TC 2.A.67.2) family.</text>
</comment>
<accession>A0ABR2YKH7</accession>
<dbReference type="PANTHER" id="PTHR31645:SF0">
    <property type="entry name" value="OLIGOPEPTIDE TRANSPORTER YGL114W-RELATED"/>
    <property type="match status" value="1"/>
</dbReference>
<evidence type="ECO:0000256" key="2">
    <source>
        <dbReference type="ARBA" id="ARBA00010276"/>
    </source>
</evidence>
<keyword evidence="5 8" id="KW-1133">Transmembrane helix</keyword>
<evidence type="ECO:0000256" key="6">
    <source>
        <dbReference type="ARBA" id="ARBA00023136"/>
    </source>
</evidence>
<evidence type="ECO:0000256" key="8">
    <source>
        <dbReference type="SAM" id="Phobius"/>
    </source>
</evidence>
<dbReference type="InterPro" id="IPR004813">
    <property type="entry name" value="OPT"/>
</dbReference>
<organism evidence="9 10">
    <name type="scientific">Coccomyxa subellipsoidea</name>
    <dbReference type="NCBI Taxonomy" id="248742"/>
    <lineage>
        <taxon>Eukaryota</taxon>
        <taxon>Viridiplantae</taxon>
        <taxon>Chlorophyta</taxon>
        <taxon>core chlorophytes</taxon>
        <taxon>Trebouxiophyceae</taxon>
        <taxon>Trebouxiophyceae incertae sedis</taxon>
        <taxon>Coccomyxaceae</taxon>
        <taxon>Coccomyxa</taxon>
    </lineage>
</organism>
<comment type="caution">
    <text evidence="9">The sequence shown here is derived from an EMBL/GenBank/DDBJ whole genome shotgun (WGS) entry which is preliminary data.</text>
</comment>
<feature type="transmembrane region" description="Helical" evidence="8">
    <location>
        <begin position="342"/>
        <end position="362"/>
    </location>
</feature>
<feature type="transmembrane region" description="Helical" evidence="8">
    <location>
        <begin position="431"/>
        <end position="454"/>
    </location>
</feature>
<feature type="transmembrane region" description="Helical" evidence="8">
    <location>
        <begin position="512"/>
        <end position="534"/>
    </location>
</feature>
<feature type="transmembrane region" description="Helical" evidence="8">
    <location>
        <begin position="645"/>
        <end position="667"/>
    </location>
</feature>
<dbReference type="Pfam" id="PF03169">
    <property type="entry name" value="OPT"/>
    <property type="match status" value="1"/>
</dbReference>
<dbReference type="InterPro" id="IPR045035">
    <property type="entry name" value="YSL-like"/>
</dbReference>
<feature type="transmembrane region" description="Helical" evidence="8">
    <location>
        <begin position="302"/>
        <end position="322"/>
    </location>
</feature>
<keyword evidence="3" id="KW-0813">Transport</keyword>
<sequence>MATASRRQHVAHATKGEDLLKAASALDNPARRAQLQESPSTIHRNLENVTGIIGAHDLVHWRQALTVRSVVLAIIFGSVFSIITHKLNLTAGVIPSMGMAIALINFFTVQSWNALLKRFNFNVLPFTPQENAVMQTCVGATAGLAFSGGFGSYLIAMDHQSFLNLGSTKGNYASDVYDPELWRTIPYLLCISLIGIFILLQLRKRFIVDYALPYPSGTASGVLINSLHKIGDKTAGRQMKTLGTWGFSSFGFSFFKWFFSAKGENCSGFDGFPTFGLNALKWTWSYDFSLTYIGVGMICPHIVNVSMMLGAIVSWGALWPILATKAGDWYPAGLNEHDFTGLFGYKVFIAMAVFLGDGLYNFTKIAVVSLRSINKTVRAKKEQLPVSVPGPDPKTPSAAGEDVGKGGEQLSDSEAAKLTDLRNRVFLSDPVPWWIGGVGYVLFGIIGAGVIPQLYPAVKWYMVAIAFFSGPIFSVCNAYGAGLTDWDMASLYGKLCIFAFAAWAGHNGGVTAGLAICGVMLSVTSAACSLMGDFKTAWMTLCSPRSMFLAQVVGSFLGCIIAPATFLLFYKAFDIGVPGSAYPAPYATIYRAMAVLGVEGVAALPQHCMTLCAGFFAGAIVISGLRDVLPERYARFVPIPMAAAIPFYIGANLAVDMCIGSFVKLVWERRKPTEADSFVPVAASGFIAGDGLWSVPAAILAMAKLRPPICMSFSPGS</sequence>
<evidence type="ECO:0000313" key="10">
    <source>
        <dbReference type="Proteomes" id="UP001491310"/>
    </source>
</evidence>
<keyword evidence="10" id="KW-1185">Reference proteome</keyword>
<evidence type="ECO:0008006" key="11">
    <source>
        <dbReference type="Google" id="ProtNLM"/>
    </source>
</evidence>
<evidence type="ECO:0000313" key="9">
    <source>
        <dbReference type="EMBL" id="KAK9906619.1"/>
    </source>
</evidence>
<feature type="transmembrane region" description="Helical" evidence="8">
    <location>
        <begin position="679"/>
        <end position="703"/>
    </location>
</feature>
<feature type="transmembrane region" description="Helical" evidence="8">
    <location>
        <begin position="89"/>
        <end position="112"/>
    </location>
</feature>
<comment type="subcellular location">
    <subcellularLocation>
        <location evidence="1">Membrane</location>
        <topology evidence="1">Multi-pass membrane protein</topology>
    </subcellularLocation>
</comment>
<evidence type="ECO:0000256" key="1">
    <source>
        <dbReference type="ARBA" id="ARBA00004141"/>
    </source>
</evidence>
<name>A0ABR2YKH7_9CHLO</name>
<feature type="region of interest" description="Disordered" evidence="7">
    <location>
        <begin position="384"/>
        <end position="408"/>
    </location>
</feature>
<dbReference type="Proteomes" id="UP001491310">
    <property type="component" value="Unassembled WGS sequence"/>
</dbReference>
<dbReference type="PANTHER" id="PTHR31645">
    <property type="entry name" value="OLIGOPEPTIDE TRANSPORTER YGL114W-RELATED"/>
    <property type="match status" value="1"/>
</dbReference>
<feature type="transmembrane region" description="Helical" evidence="8">
    <location>
        <begin position="546"/>
        <end position="570"/>
    </location>
</feature>
<gene>
    <name evidence="9" type="ORF">WJX75_005116</name>
</gene>